<dbReference type="RefSeq" id="WP_022203149.1">
    <property type="nucleotide sequence ID" value="NZ_FR886101.1"/>
</dbReference>
<proteinExistence type="predicted"/>
<sequence length="470" mass="54705">MSEPKYWLVGKVSVPEEKKAELNSAVLEVLNLCGIRKKKEITLAGKPITVLERPTVDENGIVKFDYSIFEKKSRICSTYDPKSCMLETREQGYSEFGVTMNLIMVLIECYCEGSCYFMIDRELVRIRGYLNLVSTLLQRKIKANSRGKLWDILRFMRKHPECNMPKLREILFNLPWDYAELDSQQLRAGLLIEDLDISSTEDVITERGQITGASHKAKMDYLNKAMSIEYSEDRAALFQYLKKLLELPMDQRKELAAADDNFGVIAELSLYMLPPCVVVAFSILDHADFWETWDALAIDGYRDVIDEPHENKEKDEPIQRLDFYKQIQREDQDEFLEFWDGENLNLSDSMKKRIQSWKELWESTQDDAELDVEGEMADLLTTMDQDWSCRYADAAFVEMMLQNKDASEWRRSLRALRQIVDKGLKLFPELDRKTAIKWVKTYLGQFDVIAMAAFCSLVANETQRNRIFGF</sequence>
<dbReference type="AlphaFoldDB" id="R6JYB7"/>
<reference evidence="1" key="1">
    <citation type="submission" date="2012-11" db="EMBL/GenBank/DDBJ databases">
        <title>Dependencies among metagenomic species, viruses, plasmids and units of genetic variation.</title>
        <authorList>
            <person name="Nielsen H.B."/>
            <person name="Almeida M."/>
            <person name="Juncker A.S."/>
            <person name="Rasmussen S."/>
            <person name="Li J."/>
            <person name="Sunagawa S."/>
            <person name="Plichta D."/>
            <person name="Gautier L."/>
            <person name="Le Chatelier E."/>
            <person name="Peletier E."/>
            <person name="Bonde I."/>
            <person name="Nielsen T."/>
            <person name="Manichanh C."/>
            <person name="Arumugam M."/>
            <person name="Batto J."/>
            <person name="Santos M.B.Q.D."/>
            <person name="Blom N."/>
            <person name="Borruel N."/>
            <person name="Burgdorf K.S."/>
            <person name="Boumezbeur F."/>
            <person name="Casellas F."/>
            <person name="Dore J."/>
            <person name="Guarner F."/>
            <person name="Hansen T."/>
            <person name="Hildebrand F."/>
            <person name="Kaas R.S."/>
            <person name="Kennedy S."/>
            <person name="Kristiansen K."/>
            <person name="Kultima J.R."/>
            <person name="Leonard P."/>
            <person name="Levenez F."/>
            <person name="Lund O."/>
            <person name="Moumen B."/>
            <person name="Le Paslier D."/>
            <person name="Pons N."/>
            <person name="Pedersen O."/>
            <person name="Prifti E."/>
            <person name="Qin J."/>
            <person name="Raes J."/>
            <person name="Tap J."/>
            <person name="Tims S."/>
            <person name="Ussery D.W."/>
            <person name="Yamada T."/>
            <person name="MetaHit consortium"/>
            <person name="Renault P."/>
            <person name="Sicheritz-Ponten T."/>
            <person name="Bork P."/>
            <person name="Wang J."/>
            <person name="Brunak S."/>
            <person name="Ehrlich S.D."/>
        </authorList>
    </citation>
    <scope>NUCLEOTIDE SEQUENCE [LARGE SCALE GENOMIC DNA]</scope>
</reference>
<gene>
    <name evidence="1" type="ORF">BN486_03666</name>
</gene>
<name>R6JYB7_9FIRM</name>
<protein>
    <submittedName>
        <fullName evidence="1">Uncharacterized protein</fullName>
    </submittedName>
</protein>
<accession>R6JYB7</accession>
<dbReference type="EMBL" id="CBDY010000341">
    <property type="protein sequence ID" value="CDB63844.1"/>
    <property type="molecule type" value="Genomic_DNA"/>
</dbReference>
<organism evidence="1 2">
    <name type="scientific">[Clostridium] clostridioforme CAG:132</name>
    <dbReference type="NCBI Taxonomy" id="1263065"/>
    <lineage>
        <taxon>Bacteria</taxon>
        <taxon>Bacillati</taxon>
        <taxon>Bacillota</taxon>
        <taxon>Clostridia</taxon>
        <taxon>Lachnospirales</taxon>
        <taxon>Lachnospiraceae</taxon>
        <taxon>Enterocloster</taxon>
    </lineage>
</organism>
<dbReference type="Proteomes" id="UP000018009">
    <property type="component" value="Unassembled WGS sequence"/>
</dbReference>
<evidence type="ECO:0000313" key="2">
    <source>
        <dbReference type="Proteomes" id="UP000018009"/>
    </source>
</evidence>
<comment type="caution">
    <text evidence="1">The sequence shown here is derived from an EMBL/GenBank/DDBJ whole genome shotgun (WGS) entry which is preliminary data.</text>
</comment>
<evidence type="ECO:0000313" key="1">
    <source>
        <dbReference type="EMBL" id="CDB63844.1"/>
    </source>
</evidence>